<feature type="active site" description="Proton acceptor" evidence="2">
    <location>
        <position position="168"/>
    </location>
</feature>
<reference evidence="4 5" key="1">
    <citation type="submission" date="2023-04" db="EMBL/GenBank/DDBJ databases">
        <title>Ectobacillus antri isolated from activated sludge.</title>
        <authorList>
            <person name="Yan P."/>
            <person name="Liu X."/>
        </authorList>
    </citation>
    <scope>NUCLEOTIDE SEQUENCE [LARGE SCALE GENOMIC DNA]</scope>
    <source>
        <strain evidence="4 5">C18H</strain>
    </source>
</reference>
<dbReference type="SUPFAM" id="SSF52151">
    <property type="entry name" value="FabD/lysophospholipase-like"/>
    <property type="match status" value="1"/>
</dbReference>
<dbReference type="PROSITE" id="PS51635">
    <property type="entry name" value="PNPLA"/>
    <property type="match status" value="1"/>
</dbReference>
<evidence type="ECO:0000256" key="2">
    <source>
        <dbReference type="PROSITE-ProRule" id="PRU01161"/>
    </source>
</evidence>
<evidence type="ECO:0000256" key="1">
    <source>
        <dbReference type="ARBA" id="ARBA00023098"/>
    </source>
</evidence>
<gene>
    <name evidence="4" type="ORF">P6P90_08585</name>
</gene>
<feature type="short sequence motif" description="DGA/G" evidence="2">
    <location>
        <begin position="168"/>
        <end position="170"/>
    </location>
</feature>
<sequence>MGRYRIITFDGGGVRGILSAIILSRLCKDFPELVRTTHLVAGTSVGSFLALGLASGKTPLEILQVFSKENLSTVFSSPHRIPILRPRYSNTHLHELLVSFFGEELQLKDFYKHVIITAFDVGGPSQSSWKPVFFHNFLERDGEAKAVDAAMASSAAPIYFPSYNGLIDGGVFANSPSVAAIAMAANHWLGGQCLDNLVLLSIGTGGEELRITQDTSEWGFGQWAYNAPEKQRSEEPQFPLLSVMLNGGAEADSLYSQCLLGNRYHRLNPTLPSNVPLDDVKAYDLLVETALTIDLHPTIEFLRQQWY</sequence>
<accession>A0ABT6H4Q9</accession>
<organism evidence="4 5">
    <name type="scientific">Ectobacillus antri</name>
    <dbReference type="NCBI Taxonomy" id="2486280"/>
    <lineage>
        <taxon>Bacteria</taxon>
        <taxon>Bacillati</taxon>
        <taxon>Bacillota</taxon>
        <taxon>Bacilli</taxon>
        <taxon>Bacillales</taxon>
        <taxon>Bacillaceae</taxon>
        <taxon>Ectobacillus</taxon>
    </lineage>
</organism>
<feature type="short sequence motif" description="GXSXG" evidence="2">
    <location>
        <begin position="42"/>
        <end position="46"/>
    </location>
</feature>
<evidence type="ECO:0000259" key="3">
    <source>
        <dbReference type="PROSITE" id="PS51635"/>
    </source>
</evidence>
<comment type="caution">
    <text evidence="4">The sequence shown here is derived from an EMBL/GenBank/DDBJ whole genome shotgun (WGS) entry which is preliminary data.</text>
</comment>
<keyword evidence="5" id="KW-1185">Reference proteome</keyword>
<keyword evidence="1 2" id="KW-0443">Lipid metabolism</keyword>
<dbReference type="InterPro" id="IPR047156">
    <property type="entry name" value="Teg/CotR/CapV-like"/>
</dbReference>
<dbReference type="Proteomes" id="UP001218246">
    <property type="component" value="Unassembled WGS sequence"/>
</dbReference>
<keyword evidence="2" id="KW-0378">Hydrolase</keyword>
<dbReference type="InterPro" id="IPR002641">
    <property type="entry name" value="PNPLA_dom"/>
</dbReference>
<dbReference type="Gene3D" id="3.40.1090.10">
    <property type="entry name" value="Cytosolic phospholipase A2 catalytic domain"/>
    <property type="match status" value="1"/>
</dbReference>
<name>A0ABT6H4Q9_9BACI</name>
<keyword evidence="2" id="KW-0442">Lipid degradation</keyword>
<proteinExistence type="predicted"/>
<dbReference type="Pfam" id="PF01734">
    <property type="entry name" value="Patatin"/>
    <property type="match status" value="1"/>
</dbReference>
<evidence type="ECO:0000313" key="5">
    <source>
        <dbReference type="Proteomes" id="UP001218246"/>
    </source>
</evidence>
<feature type="domain" description="PNPLA" evidence="3">
    <location>
        <begin position="7"/>
        <end position="181"/>
    </location>
</feature>
<protein>
    <submittedName>
        <fullName evidence="4">Patatin-like phospholipase family protein</fullName>
    </submittedName>
</protein>
<feature type="short sequence motif" description="GXGXXG" evidence="2">
    <location>
        <begin position="11"/>
        <end position="16"/>
    </location>
</feature>
<dbReference type="PANTHER" id="PTHR24138">
    <property type="entry name" value="INTRACELLLAR PHOSPHOLIPASE A FAMILY"/>
    <property type="match status" value="1"/>
</dbReference>
<dbReference type="EMBL" id="JARULN010000006">
    <property type="protein sequence ID" value="MDG5754030.1"/>
    <property type="molecule type" value="Genomic_DNA"/>
</dbReference>
<dbReference type="InterPro" id="IPR016035">
    <property type="entry name" value="Acyl_Trfase/lysoPLipase"/>
</dbReference>
<dbReference type="PANTHER" id="PTHR24138:SF10">
    <property type="entry name" value="PHOSPHOLIPASE A2"/>
    <property type="match status" value="1"/>
</dbReference>
<evidence type="ECO:0000313" key="4">
    <source>
        <dbReference type="EMBL" id="MDG5754030.1"/>
    </source>
</evidence>
<dbReference type="RefSeq" id="WP_124563099.1">
    <property type="nucleotide sequence ID" value="NZ_JARRRY010000005.1"/>
</dbReference>
<feature type="active site" description="Nucleophile" evidence="2">
    <location>
        <position position="44"/>
    </location>
</feature>